<evidence type="ECO:0000256" key="1">
    <source>
        <dbReference type="ARBA" id="ARBA00004141"/>
    </source>
</evidence>
<dbReference type="PANTHER" id="PTHR43840:SF15">
    <property type="entry name" value="MITOCHONDRIAL METAL TRANSPORTER 1-RELATED"/>
    <property type="match status" value="1"/>
</dbReference>
<keyword evidence="11" id="KW-1185">Reference proteome</keyword>
<evidence type="ECO:0000256" key="2">
    <source>
        <dbReference type="ARBA" id="ARBA00008114"/>
    </source>
</evidence>
<dbReference type="Pfam" id="PF16916">
    <property type="entry name" value="ZT_dimer"/>
    <property type="match status" value="1"/>
</dbReference>
<comment type="subcellular location">
    <subcellularLocation>
        <location evidence="1">Membrane</location>
        <topology evidence="1">Multi-pass membrane protein</topology>
    </subcellularLocation>
</comment>
<dbReference type="RefSeq" id="WP_133628571.1">
    <property type="nucleotide sequence ID" value="NZ_SOAZ01000016.1"/>
</dbReference>
<dbReference type="GO" id="GO:0015093">
    <property type="term" value="F:ferrous iron transmembrane transporter activity"/>
    <property type="evidence" value="ECO:0007669"/>
    <property type="project" value="TreeGrafter"/>
</dbReference>
<evidence type="ECO:0000256" key="5">
    <source>
        <dbReference type="ARBA" id="ARBA00022989"/>
    </source>
</evidence>
<feature type="transmembrane region" description="Helical" evidence="7">
    <location>
        <begin position="118"/>
        <end position="137"/>
    </location>
</feature>
<dbReference type="Pfam" id="PF01545">
    <property type="entry name" value="Cation_efflux"/>
    <property type="match status" value="1"/>
</dbReference>
<dbReference type="GO" id="GO:0005886">
    <property type="term" value="C:plasma membrane"/>
    <property type="evidence" value="ECO:0007669"/>
    <property type="project" value="TreeGrafter"/>
</dbReference>
<feature type="domain" description="Cation efflux protein cytoplasmic" evidence="9">
    <location>
        <begin position="213"/>
        <end position="287"/>
    </location>
</feature>
<name>A0A4R7KEE8_9CLOT</name>
<comment type="caution">
    <text evidence="10">The sequence shown here is derived from an EMBL/GenBank/DDBJ whole genome shotgun (WGS) entry which is preliminary data.</text>
</comment>
<keyword evidence="3" id="KW-0813">Transport</keyword>
<organism evidence="10 11">
    <name type="scientific">Fonticella tunisiensis</name>
    <dbReference type="NCBI Taxonomy" id="1096341"/>
    <lineage>
        <taxon>Bacteria</taxon>
        <taxon>Bacillati</taxon>
        <taxon>Bacillota</taxon>
        <taxon>Clostridia</taxon>
        <taxon>Eubacteriales</taxon>
        <taxon>Clostridiaceae</taxon>
        <taxon>Fonticella</taxon>
    </lineage>
</organism>
<feature type="domain" description="Cation efflux protein transmembrane" evidence="8">
    <location>
        <begin position="13"/>
        <end position="207"/>
    </location>
</feature>
<dbReference type="Gene3D" id="1.20.1510.10">
    <property type="entry name" value="Cation efflux protein transmembrane domain"/>
    <property type="match status" value="1"/>
</dbReference>
<evidence type="ECO:0000256" key="4">
    <source>
        <dbReference type="ARBA" id="ARBA00022692"/>
    </source>
</evidence>
<dbReference type="AlphaFoldDB" id="A0A4R7KEE8"/>
<dbReference type="InterPro" id="IPR036837">
    <property type="entry name" value="Cation_efflux_CTD_sf"/>
</dbReference>
<evidence type="ECO:0000313" key="11">
    <source>
        <dbReference type="Proteomes" id="UP000295325"/>
    </source>
</evidence>
<dbReference type="InterPro" id="IPR058533">
    <property type="entry name" value="Cation_efflux_TM"/>
</dbReference>
<evidence type="ECO:0000313" key="10">
    <source>
        <dbReference type="EMBL" id="TDT51941.1"/>
    </source>
</evidence>
<feature type="transmembrane region" description="Helical" evidence="7">
    <location>
        <begin position="46"/>
        <end position="63"/>
    </location>
</feature>
<protein>
    <submittedName>
        <fullName evidence="10">Cation diffusion facilitator family transporter</fullName>
    </submittedName>
</protein>
<evidence type="ECO:0000256" key="6">
    <source>
        <dbReference type="ARBA" id="ARBA00023136"/>
    </source>
</evidence>
<dbReference type="NCBIfam" id="TIGR01297">
    <property type="entry name" value="CDF"/>
    <property type="match status" value="1"/>
</dbReference>
<dbReference type="OrthoDB" id="9806522at2"/>
<gene>
    <name evidence="10" type="ORF">EDD71_11625</name>
</gene>
<proteinExistence type="inferred from homology"/>
<evidence type="ECO:0000259" key="8">
    <source>
        <dbReference type="Pfam" id="PF01545"/>
    </source>
</evidence>
<dbReference type="GO" id="GO:0015341">
    <property type="term" value="F:zinc efflux antiporter activity"/>
    <property type="evidence" value="ECO:0007669"/>
    <property type="project" value="TreeGrafter"/>
</dbReference>
<accession>A0A4R7KEE8</accession>
<evidence type="ECO:0000256" key="7">
    <source>
        <dbReference type="SAM" id="Phobius"/>
    </source>
</evidence>
<comment type="similarity">
    <text evidence="2">Belongs to the cation diffusion facilitator (CDF) transporter (TC 2.A.4) family.</text>
</comment>
<dbReference type="Proteomes" id="UP000295325">
    <property type="component" value="Unassembled WGS sequence"/>
</dbReference>
<dbReference type="FunFam" id="1.20.1510.10:FF:000006">
    <property type="entry name" value="Divalent cation efflux transporter"/>
    <property type="match status" value="1"/>
</dbReference>
<dbReference type="Gene3D" id="3.30.70.1350">
    <property type="entry name" value="Cation efflux protein, cytoplasmic domain"/>
    <property type="match status" value="1"/>
</dbReference>
<keyword evidence="6 7" id="KW-0472">Membrane</keyword>
<keyword evidence="4 7" id="KW-0812">Transmembrane</keyword>
<evidence type="ECO:0000259" key="9">
    <source>
        <dbReference type="Pfam" id="PF16916"/>
    </source>
</evidence>
<dbReference type="InterPro" id="IPR002524">
    <property type="entry name" value="Cation_efflux"/>
</dbReference>
<dbReference type="SUPFAM" id="SSF161111">
    <property type="entry name" value="Cation efflux protein transmembrane domain-like"/>
    <property type="match status" value="1"/>
</dbReference>
<dbReference type="SUPFAM" id="SSF160240">
    <property type="entry name" value="Cation efflux protein cytoplasmic domain-like"/>
    <property type="match status" value="1"/>
</dbReference>
<evidence type="ECO:0000256" key="3">
    <source>
        <dbReference type="ARBA" id="ARBA00022448"/>
    </source>
</evidence>
<dbReference type="PANTHER" id="PTHR43840">
    <property type="entry name" value="MITOCHONDRIAL METAL TRANSPORTER 1-RELATED"/>
    <property type="match status" value="1"/>
</dbReference>
<dbReference type="InterPro" id="IPR027470">
    <property type="entry name" value="Cation_efflux_CTD"/>
</dbReference>
<reference evidence="10 11" key="1">
    <citation type="submission" date="2019-03" db="EMBL/GenBank/DDBJ databases">
        <title>Genomic Encyclopedia of Type Strains, Phase IV (KMG-IV): sequencing the most valuable type-strain genomes for metagenomic binning, comparative biology and taxonomic classification.</title>
        <authorList>
            <person name="Goeker M."/>
        </authorList>
    </citation>
    <scope>NUCLEOTIDE SEQUENCE [LARGE SCALE GENOMIC DNA]</scope>
    <source>
        <strain evidence="10 11">DSM 24455</strain>
    </source>
</reference>
<dbReference type="EMBL" id="SOAZ01000016">
    <property type="protein sequence ID" value="TDT51941.1"/>
    <property type="molecule type" value="Genomic_DNA"/>
</dbReference>
<feature type="transmembrane region" description="Helical" evidence="7">
    <location>
        <begin position="12"/>
        <end position="34"/>
    </location>
</feature>
<dbReference type="GO" id="GO:0015086">
    <property type="term" value="F:cadmium ion transmembrane transporter activity"/>
    <property type="evidence" value="ECO:0007669"/>
    <property type="project" value="TreeGrafter"/>
</dbReference>
<dbReference type="InterPro" id="IPR027469">
    <property type="entry name" value="Cation_efflux_TMD_sf"/>
</dbReference>
<dbReference type="GO" id="GO:0006882">
    <property type="term" value="P:intracellular zinc ion homeostasis"/>
    <property type="evidence" value="ECO:0007669"/>
    <property type="project" value="TreeGrafter"/>
</dbReference>
<keyword evidence="5 7" id="KW-1133">Transmembrane helix</keyword>
<feature type="transmembrane region" description="Helical" evidence="7">
    <location>
        <begin position="158"/>
        <end position="175"/>
    </location>
</feature>
<feature type="transmembrane region" description="Helical" evidence="7">
    <location>
        <begin position="84"/>
        <end position="106"/>
    </location>
</feature>
<dbReference type="InterPro" id="IPR050291">
    <property type="entry name" value="CDF_Transporter"/>
</dbReference>
<sequence>MGNRNFKKVMKVLWIILFANLGVALFKIVIGSIIKSTSMTADGFHSLADGSSNVVGLIGIYFASKPVDKEHQYGHGKFETIAGLFISTMLFFIGGKIIADAIIRFINPVTPHVTIEGIISLLATLAINVIVCIYEYSQGKKLNSYILMSDSMHTRSDIYVSIGVIVTLVCVRLGLPPVIDPIASLVVSIFIFHASYEIFKSTSDILVDRAVIDNERIREIVMTFKKVKGVHKIRNRGSEDDIYIDMHILTEPDMSVEESHNLIHSIEKKIQEEINDNIQIIVHIEPFYENRKAV</sequence>